<dbReference type="AlphaFoldDB" id="A0AAV5KHR8"/>
<accession>A0AAV5KHR8</accession>
<evidence type="ECO:0000313" key="1">
    <source>
        <dbReference type="EMBL" id="GKV24144.1"/>
    </source>
</evidence>
<protein>
    <submittedName>
        <fullName evidence="1">Uncharacterized protein</fullName>
    </submittedName>
</protein>
<dbReference type="EMBL" id="BPVZ01000064">
    <property type="protein sequence ID" value="GKV24144.1"/>
    <property type="molecule type" value="Genomic_DNA"/>
</dbReference>
<name>A0AAV5KHR8_9ROSI</name>
<comment type="caution">
    <text evidence="1">The sequence shown here is derived from an EMBL/GenBank/DDBJ whole genome shotgun (WGS) entry which is preliminary data.</text>
</comment>
<evidence type="ECO:0000313" key="2">
    <source>
        <dbReference type="Proteomes" id="UP001054252"/>
    </source>
</evidence>
<gene>
    <name evidence="1" type="ORF">SLEP1_g33794</name>
</gene>
<dbReference type="Proteomes" id="UP001054252">
    <property type="component" value="Unassembled WGS sequence"/>
</dbReference>
<organism evidence="1 2">
    <name type="scientific">Rubroshorea leprosula</name>
    <dbReference type="NCBI Taxonomy" id="152421"/>
    <lineage>
        <taxon>Eukaryota</taxon>
        <taxon>Viridiplantae</taxon>
        <taxon>Streptophyta</taxon>
        <taxon>Embryophyta</taxon>
        <taxon>Tracheophyta</taxon>
        <taxon>Spermatophyta</taxon>
        <taxon>Magnoliopsida</taxon>
        <taxon>eudicotyledons</taxon>
        <taxon>Gunneridae</taxon>
        <taxon>Pentapetalae</taxon>
        <taxon>rosids</taxon>
        <taxon>malvids</taxon>
        <taxon>Malvales</taxon>
        <taxon>Dipterocarpaceae</taxon>
        <taxon>Rubroshorea</taxon>
    </lineage>
</organism>
<keyword evidence="2" id="KW-1185">Reference proteome</keyword>
<reference evidence="1 2" key="1">
    <citation type="journal article" date="2021" name="Commun. Biol.">
        <title>The genome of Shorea leprosula (Dipterocarpaceae) highlights the ecological relevance of drought in aseasonal tropical rainforests.</title>
        <authorList>
            <person name="Ng K.K.S."/>
            <person name="Kobayashi M.J."/>
            <person name="Fawcett J.A."/>
            <person name="Hatakeyama M."/>
            <person name="Paape T."/>
            <person name="Ng C.H."/>
            <person name="Ang C.C."/>
            <person name="Tnah L.H."/>
            <person name="Lee C.T."/>
            <person name="Nishiyama T."/>
            <person name="Sese J."/>
            <person name="O'Brien M.J."/>
            <person name="Copetti D."/>
            <person name="Mohd Noor M.I."/>
            <person name="Ong R.C."/>
            <person name="Putra M."/>
            <person name="Sireger I.Z."/>
            <person name="Indrioko S."/>
            <person name="Kosugi Y."/>
            <person name="Izuno A."/>
            <person name="Isagi Y."/>
            <person name="Lee S.L."/>
            <person name="Shimizu K.K."/>
        </authorList>
    </citation>
    <scope>NUCLEOTIDE SEQUENCE [LARGE SCALE GENOMIC DNA]</scope>
    <source>
        <strain evidence="1">214</strain>
    </source>
</reference>
<sequence length="73" mass="8465">MGKIIILYNYISVRGALMNNRNVHYKNELLIRAGTIFKSGLTIILSTWSHFCTSFHLLFIGWMDIYNACSYSE</sequence>
<proteinExistence type="predicted"/>